<keyword evidence="1" id="KW-0145">Chemotaxis</keyword>
<dbReference type="CDD" id="cd06225">
    <property type="entry name" value="HAMP"/>
    <property type="match status" value="1"/>
</dbReference>
<proteinExistence type="inferred from homology"/>
<keyword evidence="3 7" id="KW-1133">Transmembrane helix</keyword>
<keyword evidence="2 7" id="KW-0812">Transmembrane</keyword>
<feature type="transmembrane region" description="Helical" evidence="7">
    <location>
        <begin position="204"/>
        <end position="225"/>
    </location>
</feature>
<feature type="region of interest" description="Disordered" evidence="6">
    <location>
        <begin position="513"/>
        <end position="578"/>
    </location>
</feature>
<gene>
    <name evidence="10" type="ORF">Dfulv_19070</name>
</gene>
<evidence type="ECO:0000256" key="3">
    <source>
        <dbReference type="ARBA" id="ARBA00022989"/>
    </source>
</evidence>
<protein>
    <submittedName>
        <fullName evidence="10">Methyl-accepting chemotaxis protein</fullName>
    </submittedName>
</protein>
<dbReference type="Pfam" id="PF00672">
    <property type="entry name" value="HAMP"/>
    <property type="match status" value="1"/>
</dbReference>
<organism evidence="10 11">
    <name type="scientific">Dactylosporangium fulvum</name>
    <dbReference type="NCBI Taxonomy" id="53359"/>
    <lineage>
        <taxon>Bacteria</taxon>
        <taxon>Bacillati</taxon>
        <taxon>Actinomycetota</taxon>
        <taxon>Actinomycetes</taxon>
        <taxon>Micromonosporales</taxon>
        <taxon>Micromonosporaceae</taxon>
        <taxon>Dactylosporangium</taxon>
    </lineage>
</organism>
<dbReference type="EMBL" id="CP073720">
    <property type="protein sequence ID" value="UWP86224.1"/>
    <property type="molecule type" value="Genomic_DNA"/>
</dbReference>
<evidence type="ECO:0000256" key="1">
    <source>
        <dbReference type="ARBA" id="ARBA00022500"/>
    </source>
</evidence>
<dbReference type="PROSITE" id="PS50885">
    <property type="entry name" value="HAMP"/>
    <property type="match status" value="1"/>
</dbReference>
<dbReference type="Gene3D" id="1.10.287.950">
    <property type="entry name" value="Methyl-accepting chemotaxis protein"/>
    <property type="match status" value="1"/>
</dbReference>
<dbReference type="InterPro" id="IPR024478">
    <property type="entry name" value="HlyB_4HB_MCP"/>
</dbReference>
<feature type="domain" description="Methyl-accepting transducer" evidence="8">
    <location>
        <begin position="283"/>
        <end position="498"/>
    </location>
</feature>
<reference evidence="10" key="1">
    <citation type="submission" date="2021-04" db="EMBL/GenBank/DDBJ databases">
        <authorList>
            <person name="Hartkoorn R.C."/>
            <person name="Beaudoing E."/>
            <person name="Hot D."/>
        </authorList>
    </citation>
    <scope>NUCLEOTIDE SEQUENCE</scope>
    <source>
        <strain evidence="10">NRRL B-16292</strain>
    </source>
</reference>
<evidence type="ECO:0000256" key="4">
    <source>
        <dbReference type="ARBA" id="ARBA00029447"/>
    </source>
</evidence>
<name>A0ABY5WAH5_9ACTN</name>
<keyword evidence="5" id="KW-0807">Transducer</keyword>
<keyword evidence="7" id="KW-0472">Membrane</keyword>
<feature type="transmembrane region" description="Helical" evidence="7">
    <location>
        <begin position="21"/>
        <end position="47"/>
    </location>
</feature>
<dbReference type="Proteomes" id="UP001059617">
    <property type="component" value="Chromosome"/>
</dbReference>
<evidence type="ECO:0000256" key="6">
    <source>
        <dbReference type="SAM" id="MobiDB-lite"/>
    </source>
</evidence>
<evidence type="ECO:0000313" key="10">
    <source>
        <dbReference type="EMBL" id="UWP86224.1"/>
    </source>
</evidence>
<feature type="domain" description="HAMP" evidence="9">
    <location>
        <begin position="226"/>
        <end position="278"/>
    </location>
</feature>
<dbReference type="InterPro" id="IPR051310">
    <property type="entry name" value="MCP_chemotaxis"/>
</dbReference>
<dbReference type="SMART" id="SM00283">
    <property type="entry name" value="MA"/>
    <property type="match status" value="1"/>
</dbReference>
<evidence type="ECO:0000259" key="8">
    <source>
        <dbReference type="PROSITE" id="PS50111"/>
    </source>
</evidence>
<evidence type="ECO:0000256" key="5">
    <source>
        <dbReference type="PROSITE-ProRule" id="PRU00284"/>
    </source>
</evidence>
<accession>A0ABY5WAH5</accession>
<dbReference type="RefSeq" id="WP_259865332.1">
    <property type="nucleotide sequence ID" value="NZ_BAAAST010000018.1"/>
</dbReference>
<dbReference type="PANTHER" id="PTHR43531:SF11">
    <property type="entry name" value="METHYL-ACCEPTING CHEMOTAXIS PROTEIN 3"/>
    <property type="match status" value="1"/>
</dbReference>
<comment type="similarity">
    <text evidence="4">Belongs to the methyl-accepting chemotaxis (MCP) protein family.</text>
</comment>
<sequence>MTTATSPRRRSMMSAFRDLSVAWKLRIVAIVVCALLAAVGAIGLLYLGNSQDRLDALYNQNLRSVQVLDGVASDYKEVRFRSRGLALAQSDAEMEAATKGVEGAMVALEESWKVFTARTTGADSEQDRNTFATAWTTYKQVLTGKSIPAARANNYVEYNRISREEVDPVASRIATALDSLVERENRAAKSALDASADDYRTAQLLLLGLTLLAIVITFSMVTFVVRAVSRPLRETVSVLAGLAEGRLDQRLSVTSQDEVGRMGTALNSALDRLSETVRTVIDSAHQLANASNQISGASQSLSQAATEQAASVEETTASMEQMTASISQNSDNATTTEGIAGQAAGEAHEGGEAVEKTVDAMKQITSKIGIIDDIAFQTNMLALNATIEAARAGEHGKGFAVVATEVGKLAERSQIAAQEISELAAGSVRTAEHAGDLLGKIIPSITRTSDLVQEIAAASNEQTTGVRQISIAMTQIGKVTEQTASSSEELAATAEQMAAQTHQLQELMTFFTTGDGQPRRVSGRTYATDARGPHERGTHRHNGNGNGNGRGQRPVPALAARSAEVSVPDIDETKFDRF</sequence>
<evidence type="ECO:0000256" key="2">
    <source>
        <dbReference type="ARBA" id="ARBA00022692"/>
    </source>
</evidence>
<dbReference type="SUPFAM" id="SSF58104">
    <property type="entry name" value="Methyl-accepting chemotaxis protein (MCP) signaling domain"/>
    <property type="match status" value="1"/>
</dbReference>
<keyword evidence="11" id="KW-1185">Reference proteome</keyword>
<dbReference type="InterPro" id="IPR003660">
    <property type="entry name" value="HAMP_dom"/>
</dbReference>
<dbReference type="PROSITE" id="PS50111">
    <property type="entry name" value="CHEMOTAXIS_TRANSDUC_2"/>
    <property type="match status" value="1"/>
</dbReference>
<evidence type="ECO:0000313" key="11">
    <source>
        <dbReference type="Proteomes" id="UP001059617"/>
    </source>
</evidence>
<dbReference type="PANTHER" id="PTHR43531">
    <property type="entry name" value="PROTEIN ICFG"/>
    <property type="match status" value="1"/>
</dbReference>
<evidence type="ECO:0000259" key="9">
    <source>
        <dbReference type="PROSITE" id="PS50885"/>
    </source>
</evidence>
<dbReference type="Pfam" id="PF12729">
    <property type="entry name" value="4HB_MCP_1"/>
    <property type="match status" value="1"/>
</dbReference>
<reference evidence="10" key="2">
    <citation type="submission" date="2022-09" db="EMBL/GenBank/DDBJ databases">
        <title>Biosynthetic gene clusters of Dactylosporangioum fulvum.</title>
        <authorList>
            <person name="Caradec T."/>
        </authorList>
    </citation>
    <scope>NUCLEOTIDE SEQUENCE</scope>
    <source>
        <strain evidence="10">NRRL B-16292</strain>
    </source>
</reference>
<evidence type="ECO:0000256" key="7">
    <source>
        <dbReference type="SAM" id="Phobius"/>
    </source>
</evidence>
<dbReference type="InterPro" id="IPR004089">
    <property type="entry name" value="MCPsignal_dom"/>
</dbReference>
<dbReference type="Pfam" id="PF00015">
    <property type="entry name" value="MCPsignal"/>
    <property type="match status" value="1"/>
</dbReference>
<dbReference type="SMART" id="SM00304">
    <property type="entry name" value="HAMP"/>
    <property type="match status" value="1"/>
</dbReference>